<dbReference type="InterPro" id="IPR036736">
    <property type="entry name" value="ACP-like_sf"/>
</dbReference>
<dbReference type="InterPro" id="IPR000873">
    <property type="entry name" value="AMP-dep_synth/lig_dom"/>
</dbReference>
<dbReference type="GO" id="GO:0016740">
    <property type="term" value="F:transferase activity"/>
    <property type="evidence" value="ECO:0007669"/>
    <property type="project" value="UniProtKB-KW"/>
</dbReference>
<evidence type="ECO:0000256" key="2">
    <source>
        <dbReference type="ARBA" id="ARBA00022553"/>
    </source>
</evidence>
<dbReference type="InterPro" id="IPR001242">
    <property type="entry name" value="Condensation_dom"/>
</dbReference>
<dbReference type="PANTHER" id="PTHR45527:SF1">
    <property type="entry name" value="FATTY ACID SYNTHASE"/>
    <property type="match status" value="1"/>
</dbReference>
<dbReference type="WBParaSite" id="PEQ_0001310201-mRNA-1">
    <property type="protein sequence ID" value="PEQ_0001310201-mRNA-1"/>
    <property type="gene ID" value="PEQ_0001310201"/>
</dbReference>
<keyword evidence="1" id="KW-0596">Phosphopantetheine</keyword>
<organism evidence="5 6">
    <name type="scientific">Parascaris equorum</name>
    <name type="common">Equine roundworm</name>
    <dbReference type="NCBI Taxonomy" id="6256"/>
    <lineage>
        <taxon>Eukaryota</taxon>
        <taxon>Metazoa</taxon>
        <taxon>Ecdysozoa</taxon>
        <taxon>Nematoda</taxon>
        <taxon>Chromadorea</taxon>
        <taxon>Rhabditida</taxon>
        <taxon>Spirurina</taxon>
        <taxon>Ascaridomorpha</taxon>
        <taxon>Ascaridoidea</taxon>
        <taxon>Ascarididae</taxon>
        <taxon>Parascaris</taxon>
    </lineage>
</organism>
<dbReference type="SUPFAM" id="SSF52151">
    <property type="entry name" value="FabD/lysophospholipase-like"/>
    <property type="match status" value="1"/>
</dbReference>
<evidence type="ECO:0000313" key="5">
    <source>
        <dbReference type="Proteomes" id="UP000887564"/>
    </source>
</evidence>
<dbReference type="InterPro" id="IPR016035">
    <property type="entry name" value="Acyl_Trfase/lysoPLipase"/>
</dbReference>
<evidence type="ECO:0000259" key="4">
    <source>
        <dbReference type="SMART" id="SM00822"/>
    </source>
</evidence>
<dbReference type="InterPro" id="IPR023213">
    <property type="entry name" value="CAT-like_dom_sf"/>
</dbReference>
<dbReference type="InterPro" id="IPR057326">
    <property type="entry name" value="KR_dom"/>
</dbReference>
<dbReference type="Gene3D" id="3.40.50.720">
    <property type="entry name" value="NAD(P)-binding Rossmann-like Domain"/>
    <property type="match status" value="1"/>
</dbReference>
<evidence type="ECO:0000313" key="6">
    <source>
        <dbReference type="WBParaSite" id="PEQ_0001310201-mRNA-1"/>
    </source>
</evidence>
<dbReference type="GO" id="GO:0005737">
    <property type="term" value="C:cytoplasm"/>
    <property type="evidence" value="ECO:0007669"/>
    <property type="project" value="TreeGrafter"/>
</dbReference>
<dbReference type="SUPFAM" id="SSF47336">
    <property type="entry name" value="ACP-like"/>
    <property type="match status" value="1"/>
</dbReference>
<dbReference type="Gene3D" id="3.40.50.12780">
    <property type="entry name" value="N-terminal domain of ligase-like"/>
    <property type="match status" value="2"/>
</dbReference>
<dbReference type="SUPFAM" id="SSF56801">
    <property type="entry name" value="Acetyl-CoA synthetase-like"/>
    <property type="match status" value="1"/>
</dbReference>
<reference evidence="6" key="1">
    <citation type="submission" date="2022-11" db="UniProtKB">
        <authorList>
            <consortium name="WormBaseParasite"/>
        </authorList>
    </citation>
    <scope>IDENTIFICATION</scope>
</reference>
<dbReference type="SMART" id="SM00822">
    <property type="entry name" value="PKS_KR"/>
    <property type="match status" value="1"/>
</dbReference>
<dbReference type="InterPro" id="IPR013968">
    <property type="entry name" value="PKS_KR"/>
</dbReference>
<name>A0A914S442_PAREQ</name>
<dbReference type="GO" id="GO:0031177">
    <property type="term" value="F:phosphopantetheine binding"/>
    <property type="evidence" value="ECO:0007669"/>
    <property type="project" value="TreeGrafter"/>
</dbReference>
<dbReference type="Pfam" id="PF22621">
    <property type="entry name" value="CurL-like_PKS_C"/>
    <property type="match status" value="1"/>
</dbReference>
<dbReference type="SUPFAM" id="SSF52777">
    <property type="entry name" value="CoA-dependent acyltransferases"/>
    <property type="match status" value="1"/>
</dbReference>
<dbReference type="Gene3D" id="3.30.559.10">
    <property type="entry name" value="Chloramphenicol acetyltransferase-like domain"/>
    <property type="match status" value="1"/>
</dbReference>
<dbReference type="Gene3D" id="1.10.1200.10">
    <property type="entry name" value="ACP-like"/>
    <property type="match status" value="1"/>
</dbReference>
<evidence type="ECO:0000256" key="1">
    <source>
        <dbReference type="ARBA" id="ARBA00022450"/>
    </source>
</evidence>
<keyword evidence="5" id="KW-1185">Reference proteome</keyword>
<evidence type="ECO:0000256" key="3">
    <source>
        <dbReference type="ARBA" id="ARBA00022679"/>
    </source>
</evidence>
<feature type="domain" description="Ketoreductase" evidence="4">
    <location>
        <begin position="375"/>
        <end position="553"/>
    </location>
</feature>
<dbReference type="InterPro" id="IPR001227">
    <property type="entry name" value="Ac_transferase_dom_sf"/>
</dbReference>
<dbReference type="Pfam" id="PF00501">
    <property type="entry name" value="AMP-binding"/>
    <property type="match status" value="1"/>
</dbReference>
<keyword evidence="2" id="KW-0597">Phosphoprotein</keyword>
<dbReference type="GO" id="GO:0044550">
    <property type="term" value="P:secondary metabolite biosynthetic process"/>
    <property type="evidence" value="ECO:0007669"/>
    <property type="project" value="TreeGrafter"/>
</dbReference>
<dbReference type="Gene3D" id="3.40.366.10">
    <property type="entry name" value="Malonyl-Coenzyme A Acyl Carrier Protein, domain 2"/>
    <property type="match status" value="2"/>
</dbReference>
<dbReference type="PANTHER" id="PTHR45527">
    <property type="entry name" value="NONRIBOSOMAL PEPTIDE SYNTHETASE"/>
    <property type="match status" value="1"/>
</dbReference>
<dbReference type="GO" id="GO:0043041">
    <property type="term" value="P:amino acid activation for nonribosomal peptide biosynthetic process"/>
    <property type="evidence" value="ECO:0007669"/>
    <property type="project" value="TreeGrafter"/>
</dbReference>
<dbReference type="InterPro" id="IPR042099">
    <property type="entry name" value="ANL_N_sf"/>
</dbReference>
<dbReference type="Gene3D" id="3.30.70.3290">
    <property type="match status" value="1"/>
</dbReference>
<dbReference type="InterPro" id="IPR036291">
    <property type="entry name" value="NAD(P)-bd_dom_sf"/>
</dbReference>
<proteinExistence type="predicted"/>
<dbReference type="SUPFAM" id="SSF51735">
    <property type="entry name" value="NAD(P)-binding Rossmann-fold domains"/>
    <property type="match status" value="1"/>
</dbReference>
<dbReference type="Proteomes" id="UP000887564">
    <property type="component" value="Unplaced"/>
</dbReference>
<dbReference type="Pfam" id="PF00668">
    <property type="entry name" value="Condensation"/>
    <property type="match status" value="1"/>
</dbReference>
<dbReference type="Pfam" id="PF08659">
    <property type="entry name" value="KR"/>
    <property type="match status" value="1"/>
</dbReference>
<sequence length="1317" mass="148844">LNAESDLFNVAYTLQNHREHFRYRVVIIAENVEDAKNQLCNVDQVLEANELTNDNIAFFFAPQGVQYVRMGEISLKGAPAFSKAMKDCCDIASREIGVDFWQVLYPKPGRMDAFKELLIEEGIEYRELATEYGFHSSFMDSILPAFSNFLDTFTCLAKFPTPIASLKSILLFVPNKLNSSLQQLLIDLNNRFTAVICVEPTNNEYGLTFGLSDNILQINPSLEVSYQLLANHLRKVNFTCSVVFHAWNMLEDFETMSTAQIIEQSFYSILWTKQYLNGISNGGLKIIVAVDNNAPPEAFTVLGPIRELHMTQAISYGICLSISGAVDFCSLLHQLHFSSWKPKFCHLRCHQNSLEEVNFCKTNITDTTNLFYDGDVVVIIGGSGFIGRAFTNFLCKKFTSLIIILISRTANLQLNETESARILQKWSTTKQHLFFIYDANIANKEDVSAVVKDILKQHSRINVVIHAAGKPTANKLQKNRDDVEAVFAAKIFGTRNVIDVLCENNCHVRNFILTSSLSAILGIQGNEDYAAANIFLDEMSNHSLYSVDNIDYELIFFDAIRHVGCSAISTANPGDVIDEVIRIQEKPSAITSEDATIAKLEQSTEDVIKEIWKQCLGVENISLNDNFFHLGVNKRFGCACTVNELFKNPNFVNFLAVIQRGLERNSITVCLPMSDENSTDVCLPMSDKLQRLKLTFAQENMFLLPETRFEFRLDMIPFRIIALETELGECYVIVSQHHIITDGWSMSVFAKELSEFYRSFTSSSAEISLRPPPLSRHIVDYATWQRNEQSLTKLEHDLKVVCNRLKDSRATRILKDRSISAGAFVNTEKYSFFLPPFLKRRLKEQIALLNTTEYVLMLSAFICLMRKYSDDFHVLIQVRLFVLSKMRTYHFIRLLANLGNKEIITIIHFLNCRDSRHENHELAKEYMRYIAEFDERQEDIPRVHRTGIFTQDVPGHYSMSTILVQQSNMSSSLIAIDDKQSTETYATLVKKASRIAFVLKQAYLQHQSEPIPLIPIVAVLLTGAAYAPLDPENAVNWNAELLANINPACVISNLIDFSGYSVLNPDRIDPLVDRAQHRAHSSAEHLVYVIHTSGSTGKQKGVCVTHGNLVHIIRFATAQMQAHPEFRTYHSVNTVFDVSCMNIFTTLANAATLVTADNRLNAAFEIVEKRINFAYLPSALFGSFDSVQQANLESLERLFGILLVDKYGNELSGGKLAELVVTGDSVARGYLNIASPEFSDNHIRSREELILNRNGRRYRTGDMVRKVGAKLLFMGRIDCQCKIRGFRVDTTQIEEGIRMFDSAIKNVIVTATEDSNS</sequence>
<accession>A0A914S442</accession>
<keyword evidence="3" id="KW-0808">Transferase</keyword>
<protein>
    <submittedName>
        <fullName evidence="6">Fatty acid synthase</fullName>
    </submittedName>
</protein>